<reference evidence="3 4" key="1">
    <citation type="submission" date="2006-10" db="EMBL/GenBank/DDBJ databases">
        <title>The Genome Sequence of Batrachochytrium dendrobatidis JEL423.</title>
        <authorList>
            <consortium name="The Broad Institute Genome Sequencing Platform"/>
            <person name="Birren B."/>
            <person name="Lander E."/>
            <person name="Galagan J."/>
            <person name="Cuomo C."/>
            <person name="Devon K."/>
            <person name="Jaffe D."/>
            <person name="Butler J."/>
            <person name="Alvarez P."/>
            <person name="Gnerre S."/>
            <person name="Grabherr M."/>
            <person name="Kleber M."/>
            <person name="Mauceli E."/>
            <person name="Brockman W."/>
            <person name="Young S."/>
            <person name="LaButti K."/>
            <person name="Sykes S."/>
            <person name="DeCaprio D."/>
            <person name="Crawford M."/>
            <person name="Koehrsen M."/>
            <person name="Engels R."/>
            <person name="Montgomery P."/>
            <person name="Pearson M."/>
            <person name="Howarth C."/>
            <person name="Larson L."/>
            <person name="White J."/>
            <person name="O'Leary S."/>
            <person name="Kodira C."/>
            <person name="Zeng Q."/>
            <person name="Yandava C."/>
            <person name="Alvarado L."/>
            <person name="Longcore J."/>
            <person name="James T."/>
        </authorList>
    </citation>
    <scope>NUCLEOTIDE SEQUENCE [LARGE SCALE GENOMIC DNA]</scope>
    <source>
        <strain evidence="3 4">JEL423</strain>
    </source>
</reference>
<evidence type="ECO:0000313" key="3">
    <source>
        <dbReference type="EMBL" id="OAJ36742.1"/>
    </source>
</evidence>
<dbReference type="AlphaFoldDB" id="A0A177WAJ5"/>
<dbReference type="STRING" id="403673.A0A177WAJ5"/>
<dbReference type="OrthoDB" id="2126778at2759"/>
<dbReference type="VEuPathDB" id="FungiDB:BDEG_20883"/>
<evidence type="ECO:0000259" key="2">
    <source>
        <dbReference type="PROSITE" id="PS50870"/>
    </source>
</evidence>
<feature type="region of interest" description="Disordered" evidence="1">
    <location>
        <begin position="28"/>
        <end position="52"/>
    </location>
</feature>
<feature type="domain" description="AH" evidence="2">
    <location>
        <begin position="317"/>
        <end position="502"/>
    </location>
</feature>
<dbReference type="Proteomes" id="UP000077115">
    <property type="component" value="Unassembled WGS sequence"/>
</dbReference>
<name>A0A177WAJ5_BATDL</name>
<feature type="compositionally biased region" description="Polar residues" evidence="1">
    <location>
        <begin position="171"/>
        <end position="190"/>
    </location>
</feature>
<evidence type="ECO:0000256" key="1">
    <source>
        <dbReference type="SAM" id="MobiDB-lite"/>
    </source>
</evidence>
<feature type="compositionally biased region" description="Polar residues" evidence="1">
    <location>
        <begin position="28"/>
        <end position="44"/>
    </location>
</feature>
<dbReference type="GO" id="GO:0005737">
    <property type="term" value="C:cytoplasm"/>
    <property type="evidence" value="ECO:0007669"/>
    <property type="project" value="UniProtKB-ARBA"/>
</dbReference>
<dbReference type="PROSITE" id="PS50870">
    <property type="entry name" value="AH"/>
    <property type="match status" value="1"/>
</dbReference>
<feature type="region of interest" description="Disordered" evidence="1">
    <location>
        <begin position="139"/>
        <end position="190"/>
    </location>
</feature>
<gene>
    <name evidence="3" type="ORF">BDEG_20883</name>
</gene>
<dbReference type="Gene3D" id="1.20.1270.60">
    <property type="entry name" value="Arfaptin homology (AH) domain/BAR domain"/>
    <property type="match status" value="1"/>
</dbReference>
<dbReference type="GO" id="GO:0019904">
    <property type="term" value="F:protein domain specific binding"/>
    <property type="evidence" value="ECO:0007669"/>
    <property type="project" value="InterPro"/>
</dbReference>
<proteinExistence type="predicted"/>
<feature type="region of interest" description="Disordered" evidence="1">
    <location>
        <begin position="228"/>
        <end position="251"/>
    </location>
</feature>
<organism evidence="3 4">
    <name type="scientific">Batrachochytrium dendrobatidis (strain JEL423)</name>
    <dbReference type="NCBI Taxonomy" id="403673"/>
    <lineage>
        <taxon>Eukaryota</taxon>
        <taxon>Fungi</taxon>
        <taxon>Fungi incertae sedis</taxon>
        <taxon>Chytridiomycota</taxon>
        <taxon>Chytridiomycota incertae sedis</taxon>
        <taxon>Chytridiomycetes</taxon>
        <taxon>Rhizophydiales</taxon>
        <taxon>Rhizophydiales incertae sedis</taxon>
        <taxon>Batrachochytrium</taxon>
    </lineage>
</organism>
<evidence type="ECO:0000313" key="4">
    <source>
        <dbReference type="Proteomes" id="UP000077115"/>
    </source>
</evidence>
<reference evidence="3 4" key="2">
    <citation type="submission" date="2016-05" db="EMBL/GenBank/DDBJ databases">
        <title>Lineage-specific infection strategies underlie the spectrum of fungal disease in amphibians.</title>
        <authorList>
            <person name="Cuomo C.A."/>
            <person name="Farrer R.A."/>
            <person name="James T."/>
            <person name="Longcore J."/>
            <person name="Birren B."/>
        </authorList>
    </citation>
    <scope>NUCLEOTIDE SEQUENCE [LARGE SCALE GENOMIC DNA]</scope>
    <source>
        <strain evidence="3 4">JEL423</strain>
    </source>
</reference>
<protein>
    <recommendedName>
        <fullName evidence="2">AH domain-containing protein</fullName>
    </recommendedName>
</protein>
<dbReference type="SUPFAM" id="SSF103657">
    <property type="entry name" value="BAR/IMD domain-like"/>
    <property type="match status" value="1"/>
</dbReference>
<dbReference type="EMBL" id="DS022300">
    <property type="protein sequence ID" value="OAJ36742.1"/>
    <property type="molecule type" value="Genomic_DNA"/>
</dbReference>
<sequence>MLGSVPNMQESTTHKTADTVIDNVSGLKNQHNSASQESLANTNGEQDHELAPSVNAGNADAEHAVTSPTHSSSMVAASNDVSADSALSNSFDTALLPSDPARSADDIHEDDEIPLGERYHDHTLVDNPQLNNERALNAAEASQAMPDTASSGAFPATTLPATSDPIDHSGSIATADNEQQSRPTSSHDSVQGFQLVQATGLTDTCTPSPKGSSLPTFATASPACTAPIPTAPHVDMGARPSLPITTPTPPEPERYNPLLDNSKSKQFNQRLDYMISEFFTRQVQKLALGAPEALDRNYRVFQQRVKERLGSQWAHITSQPEVDEAVKQVQDMYDFFARLEKMVERQMIALQKVNDIDVEMYLFYQQQCFQESFESIRKPMMQLSLSYKAAVDERAPVLQSYEQYLEFLRTFKEKAIGDALETMKKQQLTRLELDSYGSRLGQLEEKKLKAFAKAPGTFSLGESTSAEKELNSTRQRFHDAKNRYQSMSTQMIDKSGLLIMKRDVDFSAHIRRVVEVHDWFCRGFRAPGQEVSDSAVQMPKASTLNGFGSDTMFTPPQ</sequence>
<dbReference type="Pfam" id="PF06456">
    <property type="entry name" value="Arfaptin"/>
    <property type="match status" value="1"/>
</dbReference>
<dbReference type="InterPro" id="IPR010504">
    <property type="entry name" value="AH_dom"/>
</dbReference>
<accession>A0A177WAJ5</accession>
<dbReference type="InterPro" id="IPR027267">
    <property type="entry name" value="AH/BAR_dom_sf"/>
</dbReference>